<gene>
    <name evidence="3" type="ORF">FMUND_614</name>
</gene>
<dbReference type="AlphaFoldDB" id="A0A8H6DPM2"/>
<evidence type="ECO:0000256" key="2">
    <source>
        <dbReference type="SAM" id="SignalP"/>
    </source>
</evidence>
<feature type="region of interest" description="Disordered" evidence="1">
    <location>
        <begin position="44"/>
        <end position="123"/>
    </location>
</feature>
<keyword evidence="2" id="KW-0732">Signal</keyword>
<comment type="caution">
    <text evidence="3">The sequence shown here is derived from an EMBL/GenBank/DDBJ whole genome shotgun (WGS) entry which is preliminary data.</text>
</comment>
<reference evidence="3 4" key="1">
    <citation type="submission" date="2020-05" db="EMBL/GenBank/DDBJ databases">
        <title>Identification and distribution of gene clusters putatively required for synthesis of sphingolipid metabolism inhibitors in phylogenetically diverse species of the filamentous fungus Fusarium.</title>
        <authorList>
            <person name="Kim H.-S."/>
            <person name="Busman M."/>
            <person name="Brown D.W."/>
            <person name="Divon H."/>
            <person name="Uhlig S."/>
            <person name="Proctor R.H."/>
        </authorList>
    </citation>
    <scope>NUCLEOTIDE SEQUENCE [LARGE SCALE GENOMIC DNA]</scope>
    <source>
        <strain evidence="3 4">NRRL 66235</strain>
    </source>
</reference>
<feature type="compositionally biased region" description="Polar residues" evidence="1">
    <location>
        <begin position="53"/>
        <end position="83"/>
    </location>
</feature>
<evidence type="ECO:0000313" key="4">
    <source>
        <dbReference type="Proteomes" id="UP000544331"/>
    </source>
</evidence>
<feature type="chain" id="PRO_5034334457" evidence="2">
    <location>
        <begin position="19"/>
        <end position="150"/>
    </location>
</feature>
<feature type="compositionally biased region" description="Low complexity" evidence="1">
    <location>
        <begin position="108"/>
        <end position="123"/>
    </location>
</feature>
<organism evidence="3 4">
    <name type="scientific">Fusarium mundagurra</name>
    <dbReference type="NCBI Taxonomy" id="1567541"/>
    <lineage>
        <taxon>Eukaryota</taxon>
        <taxon>Fungi</taxon>
        <taxon>Dikarya</taxon>
        <taxon>Ascomycota</taxon>
        <taxon>Pezizomycotina</taxon>
        <taxon>Sordariomycetes</taxon>
        <taxon>Hypocreomycetidae</taxon>
        <taxon>Hypocreales</taxon>
        <taxon>Nectriaceae</taxon>
        <taxon>Fusarium</taxon>
        <taxon>Fusarium fujikuroi species complex</taxon>
    </lineage>
</organism>
<dbReference type="Proteomes" id="UP000544331">
    <property type="component" value="Unassembled WGS sequence"/>
</dbReference>
<protein>
    <submittedName>
        <fullName evidence="3">Uncharacterized protein</fullName>
    </submittedName>
</protein>
<feature type="signal peptide" evidence="2">
    <location>
        <begin position="1"/>
        <end position="18"/>
    </location>
</feature>
<dbReference type="EMBL" id="JAAOAN010000029">
    <property type="protein sequence ID" value="KAF5724649.1"/>
    <property type="molecule type" value="Genomic_DNA"/>
</dbReference>
<name>A0A8H6DPM2_9HYPO</name>
<evidence type="ECO:0000256" key="1">
    <source>
        <dbReference type="SAM" id="MobiDB-lite"/>
    </source>
</evidence>
<proteinExistence type="predicted"/>
<keyword evidence="4" id="KW-1185">Reference proteome</keyword>
<evidence type="ECO:0000313" key="3">
    <source>
        <dbReference type="EMBL" id="KAF5724649.1"/>
    </source>
</evidence>
<dbReference type="OrthoDB" id="5092338at2759"/>
<sequence length="150" mass="15692">MLFLPSFLVLALSQDTRAQLAPREVVDLTIEAGGLVGTGVIEFKSPSQERETPSISVTTNSGTPCTSTATYHTSKSTTPSSQDVAPMPTSVPVPFPLIPTTGHPGLNSSTRATPTPRPSAPVSSNAVTVRQATCASLVSLVVMECVFFFL</sequence>
<accession>A0A8H6DPM2</accession>